<feature type="compositionally biased region" description="Low complexity" evidence="1">
    <location>
        <begin position="135"/>
        <end position="144"/>
    </location>
</feature>
<accession>A0A7R8CKE6</accession>
<feature type="chain" id="PRO_5043579752" evidence="2">
    <location>
        <begin position="26"/>
        <end position="674"/>
    </location>
</feature>
<proteinExistence type="predicted"/>
<keyword evidence="4" id="KW-1185">Reference proteome</keyword>
<feature type="signal peptide" evidence="2">
    <location>
        <begin position="1"/>
        <end position="25"/>
    </location>
</feature>
<reference evidence="3" key="1">
    <citation type="submission" date="2021-02" db="EMBL/GenBank/DDBJ databases">
        <authorList>
            <person name="Bekaert M."/>
        </authorList>
    </citation>
    <scope>NUCLEOTIDE SEQUENCE</scope>
    <source>
        <strain evidence="3">IoA-00</strain>
    </source>
</reference>
<feature type="compositionally biased region" description="Low complexity" evidence="1">
    <location>
        <begin position="397"/>
        <end position="448"/>
    </location>
</feature>
<sequence>MEVVINTSRALILAVLLSNMSFIYARTGDSKQGNNVQGNGIDTCQVMPKFFISFAGREVISEGECFWDFMSCSKRTRGNDKGCCKGRFEICCHQFRPAHNEHKPVPDSELGDSLISGSTNMEESVVPPEELHDVPTTTPSPSTTEMDMIIETTPGKEDSKESNDEILSDSNMESTTMKVFPTTQKESDTSSTNIPMDTTTKKESWYIPKASTQAPPSIGDCVWKFNGCIQQCKMISMGMRAPVTTDELPKPISSKPNKPSFSTEANKPIISPTNEVIPETDMKENAEFTTTPSKPFEEVSTTPGDGLTISTESSPESSFETRPLTMDQGTNSFMATTGTTDIDLSETSSTPKTDDITTTTLANITNDNESQSKPKDESTTSFPNTDPTTPIGIDSQSTTTVSNTNSTTLINTDDQSTTSVPSTDVSTLTNNEDQSTTSVPSTDVSTLTNNEDQSTTAVPRPDLTTINNSDESTESIRPTTLTPENETTTTSDPTSSVTDISMETTTGMDSTQTENTEEGDTNSKPEEQSTKLEGVEESQKSIRPTTLSPENETTSTSDPTLSVTGISMETTTGMDSTQTENTEEGDTNSTPEEQSTKLEGVEESQSTTEISSGSNSSSTSNPLNAIPYTTDEDNSPKVYSNIFECVWAFNGCVKRGKSEEECRKSFRDCDDRSR</sequence>
<evidence type="ECO:0000313" key="3">
    <source>
        <dbReference type="EMBL" id="CAF2844881.1"/>
    </source>
</evidence>
<feature type="compositionally biased region" description="Low complexity" evidence="1">
    <location>
        <begin position="478"/>
        <end position="498"/>
    </location>
</feature>
<protein>
    <submittedName>
        <fullName evidence="3">(salmon louse) hypothetical protein</fullName>
    </submittedName>
</protein>
<dbReference type="Proteomes" id="UP000675881">
    <property type="component" value="Chromosome 14"/>
</dbReference>
<feature type="compositionally biased region" description="Polar residues" evidence="1">
    <location>
        <begin position="379"/>
        <end position="388"/>
    </location>
</feature>
<feature type="compositionally biased region" description="Low complexity" evidence="1">
    <location>
        <begin position="308"/>
        <end position="321"/>
    </location>
</feature>
<organism evidence="3 4">
    <name type="scientific">Lepeophtheirus salmonis</name>
    <name type="common">Salmon louse</name>
    <name type="synonym">Caligus salmonis</name>
    <dbReference type="NCBI Taxonomy" id="72036"/>
    <lineage>
        <taxon>Eukaryota</taxon>
        <taxon>Metazoa</taxon>
        <taxon>Ecdysozoa</taxon>
        <taxon>Arthropoda</taxon>
        <taxon>Crustacea</taxon>
        <taxon>Multicrustacea</taxon>
        <taxon>Hexanauplia</taxon>
        <taxon>Copepoda</taxon>
        <taxon>Siphonostomatoida</taxon>
        <taxon>Caligidae</taxon>
        <taxon>Lepeophtheirus</taxon>
    </lineage>
</organism>
<keyword evidence="2" id="KW-0732">Signal</keyword>
<feature type="compositionally biased region" description="Basic and acidic residues" evidence="1">
    <location>
        <begin position="521"/>
        <end position="540"/>
    </location>
</feature>
<feature type="region of interest" description="Disordered" evidence="1">
    <location>
        <begin position="119"/>
        <end position="145"/>
    </location>
</feature>
<feature type="compositionally biased region" description="Polar residues" evidence="1">
    <location>
        <begin position="288"/>
        <end position="303"/>
    </location>
</feature>
<gene>
    <name evidence="3" type="ORF">LSAA_5413</name>
</gene>
<dbReference type="EMBL" id="HG994593">
    <property type="protein sequence ID" value="CAF2844881.1"/>
    <property type="molecule type" value="Genomic_DNA"/>
</dbReference>
<feature type="compositionally biased region" description="Polar residues" evidence="1">
    <location>
        <begin position="499"/>
        <end position="514"/>
    </location>
</feature>
<feature type="compositionally biased region" description="Polar residues" evidence="1">
    <location>
        <begin position="327"/>
        <end position="346"/>
    </location>
</feature>
<feature type="compositionally biased region" description="Polar residues" evidence="1">
    <location>
        <begin position="541"/>
        <end position="580"/>
    </location>
</feature>
<evidence type="ECO:0000256" key="1">
    <source>
        <dbReference type="SAM" id="MobiDB-lite"/>
    </source>
</evidence>
<evidence type="ECO:0000256" key="2">
    <source>
        <dbReference type="SAM" id="SignalP"/>
    </source>
</evidence>
<feature type="region of interest" description="Disordered" evidence="1">
    <location>
        <begin position="246"/>
        <end position="268"/>
    </location>
</feature>
<name>A0A7R8CKE6_LEPSM</name>
<feature type="compositionally biased region" description="Low complexity" evidence="1">
    <location>
        <begin position="347"/>
        <end position="368"/>
    </location>
</feature>
<feature type="compositionally biased region" description="Low complexity" evidence="1">
    <location>
        <begin position="250"/>
        <end position="262"/>
    </location>
</feature>
<dbReference type="AlphaFoldDB" id="A0A7R8CKE6"/>
<evidence type="ECO:0000313" key="4">
    <source>
        <dbReference type="Proteomes" id="UP000675881"/>
    </source>
</evidence>
<feature type="region of interest" description="Disordered" evidence="1">
    <location>
        <begin position="288"/>
        <end position="634"/>
    </location>
</feature>
<feature type="compositionally biased region" description="Low complexity" evidence="1">
    <location>
        <begin position="603"/>
        <end position="620"/>
    </location>
</feature>